<feature type="transmembrane region" description="Helical" evidence="1">
    <location>
        <begin position="186"/>
        <end position="208"/>
    </location>
</feature>
<proteinExistence type="predicted"/>
<evidence type="ECO:0000256" key="1">
    <source>
        <dbReference type="SAM" id="Phobius"/>
    </source>
</evidence>
<reference evidence="3" key="1">
    <citation type="submission" date="2019-06" db="EMBL/GenBank/DDBJ databases">
        <title>The complete genome of Emcibacter congregatus ZYLT.</title>
        <authorList>
            <person name="Zhao Z."/>
        </authorList>
    </citation>
    <scope>NUCLEOTIDE SEQUENCE [LARGE SCALE GENOMIC DNA]</scope>
    <source>
        <strain evidence="3">MCCC 1A06723</strain>
    </source>
</reference>
<dbReference type="RefSeq" id="WP_139941029.1">
    <property type="nucleotide sequence ID" value="NZ_JBHSYP010000006.1"/>
</dbReference>
<keyword evidence="1" id="KW-0812">Transmembrane</keyword>
<evidence type="ECO:0000313" key="3">
    <source>
        <dbReference type="Proteomes" id="UP000319148"/>
    </source>
</evidence>
<dbReference type="OrthoDB" id="9976834at2"/>
<dbReference type="Proteomes" id="UP000319148">
    <property type="component" value="Unassembled WGS sequence"/>
</dbReference>
<gene>
    <name evidence="2" type="ORF">FIV46_11260</name>
</gene>
<accession>A0A501PGN7</accession>
<keyword evidence="1" id="KW-1133">Transmembrane helix</keyword>
<dbReference type="AlphaFoldDB" id="A0A501PGN7"/>
<comment type="caution">
    <text evidence="2">The sequence shown here is derived from an EMBL/GenBank/DDBJ whole genome shotgun (WGS) entry which is preliminary data.</text>
</comment>
<sequence>MALAALILVSLWHGSLFAVVLNETTRQSNISLGESLISGDYAPPAENVENGHFFQLSYDANQAVRTTQQFDLAENVSSGSEPQNDPAQREMSLSDSSLFEQNIGSFLENLNDSPTLKTIYFNSQQLKFNFQSKFVNEFGELVGDEMPLDKRLFMDNSDALGITASSSTSRGYIGGRSLVDQIVESLQSLAAIIILFFALIYLSFRYVLNKYM</sequence>
<keyword evidence="3" id="KW-1185">Reference proteome</keyword>
<organism evidence="2 3">
    <name type="scientific">Emcibacter nanhaiensis</name>
    <dbReference type="NCBI Taxonomy" id="1505037"/>
    <lineage>
        <taxon>Bacteria</taxon>
        <taxon>Pseudomonadati</taxon>
        <taxon>Pseudomonadota</taxon>
        <taxon>Alphaproteobacteria</taxon>
        <taxon>Emcibacterales</taxon>
        <taxon>Emcibacteraceae</taxon>
        <taxon>Emcibacter</taxon>
    </lineage>
</organism>
<keyword evidence="1" id="KW-0472">Membrane</keyword>
<evidence type="ECO:0000313" key="2">
    <source>
        <dbReference type="EMBL" id="TPD59365.1"/>
    </source>
</evidence>
<dbReference type="EMBL" id="VFIY01000014">
    <property type="protein sequence ID" value="TPD59365.1"/>
    <property type="molecule type" value="Genomic_DNA"/>
</dbReference>
<name>A0A501PGN7_9PROT</name>
<protein>
    <submittedName>
        <fullName evidence="2">Uncharacterized protein</fullName>
    </submittedName>
</protein>